<evidence type="ECO:0000313" key="2">
    <source>
        <dbReference type="Proteomes" id="UP001370490"/>
    </source>
</evidence>
<evidence type="ECO:0000313" key="1">
    <source>
        <dbReference type="EMBL" id="KAK6932410.1"/>
    </source>
</evidence>
<comment type="caution">
    <text evidence="1">The sequence shown here is derived from an EMBL/GenBank/DDBJ whole genome shotgun (WGS) entry which is preliminary data.</text>
</comment>
<gene>
    <name evidence="1" type="ORF">RJ641_002034</name>
</gene>
<dbReference type="PANTHER" id="PTHR27006:SF616">
    <property type="entry name" value="CYSTEINE-RICH RECEPTOR-LIKE PROTEIN KINASE 10"/>
    <property type="match status" value="1"/>
</dbReference>
<dbReference type="PANTHER" id="PTHR27006">
    <property type="entry name" value="PROMASTIGOTE SURFACE ANTIGEN PROTEIN PSA"/>
    <property type="match status" value="1"/>
</dbReference>
<accession>A0AAN8VDR1</accession>
<evidence type="ECO:0008006" key="3">
    <source>
        <dbReference type="Google" id="ProtNLM"/>
    </source>
</evidence>
<dbReference type="Proteomes" id="UP001370490">
    <property type="component" value="Unassembled WGS sequence"/>
</dbReference>
<dbReference type="EMBL" id="JBAMMX010000010">
    <property type="protein sequence ID" value="KAK6932410.1"/>
    <property type="molecule type" value="Genomic_DNA"/>
</dbReference>
<protein>
    <recommendedName>
        <fullName evidence="3">Non-specific serine/threonine protein kinase</fullName>
    </recommendedName>
</protein>
<dbReference type="AlphaFoldDB" id="A0AAN8VDR1"/>
<name>A0AAN8VDR1_9MAGN</name>
<organism evidence="1 2">
    <name type="scientific">Dillenia turbinata</name>
    <dbReference type="NCBI Taxonomy" id="194707"/>
    <lineage>
        <taxon>Eukaryota</taxon>
        <taxon>Viridiplantae</taxon>
        <taxon>Streptophyta</taxon>
        <taxon>Embryophyta</taxon>
        <taxon>Tracheophyta</taxon>
        <taxon>Spermatophyta</taxon>
        <taxon>Magnoliopsida</taxon>
        <taxon>eudicotyledons</taxon>
        <taxon>Gunneridae</taxon>
        <taxon>Pentapetalae</taxon>
        <taxon>Dilleniales</taxon>
        <taxon>Dilleniaceae</taxon>
        <taxon>Dillenia</taxon>
    </lineage>
</organism>
<proteinExistence type="predicted"/>
<sequence>MFCQTWKSRREGTAFNLADPTLRRAPRNEIMRCIHIGLLCGQDNAADRPNMASVVLMHSSNSYTLPVPSQPAYFPRNGIGSSSTSNVYDSQAPRILCINLRFLSVLCR</sequence>
<keyword evidence="2" id="KW-1185">Reference proteome</keyword>
<reference evidence="1 2" key="1">
    <citation type="submission" date="2023-12" db="EMBL/GenBank/DDBJ databases">
        <title>A high-quality genome assembly for Dillenia turbinata (Dilleniales).</title>
        <authorList>
            <person name="Chanderbali A."/>
        </authorList>
    </citation>
    <scope>NUCLEOTIDE SEQUENCE [LARGE SCALE GENOMIC DNA]</scope>
    <source>
        <strain evidence="1">LSX21</strain>
        <tissue evidence="1">Leaf</tissue>
    </source>
</reference>